<dbReference type="PANTHER" id="PTHR13768:SF8">
    <property type="entry name" value="ALPHA-SOLUBLE NSF ATTACHMENT PROTEIN"/>
    <property type="match status" value="1"/>
</dbReference>
<dbReference type="OMA" id="EKAGNMY"/>
<keyword evidence="4" id="KW-0472">Membrane</keyword>
<name>A0A9Q0LCM7_ANAIG</name>
<dbReference type="GO" id="GO:0019905">
    <property type="term" value="F:syntaxin binding"/>
    <property type="evidence" value="ECO:0007669"/>
    <property type="project" value="TreeGrafter"/>
</dbReference>
<comment type="function">
    <text evidence="4">Required for vesicular transport between the endoplasmic reticulum and the Golgi apparatus.</text>
</comment>
<organism evidence="5 6">
    <name type="scientific">Anaeramoeba ignava</name>
    <name type="common">Anaerobic marine amoeba</name>
    <dbReference type="NCBI Taxonomy" id="1746090"/>
    <lineage>
        <taxon>Eukaryota</taxon>
        <taxon>Metamonada</taxon>
        <taxon>Anaeramoebidae</taxon>
        <taxon>Anaeramoeba</taxon>
    </lineage>
</organism>
<evidence type="ECO:0000256" key="1">
    <source>
        <dbReference type="ARBA" id="ARBA00010050"/>
    </source>
</evidence>
<protein>
    <submittedName>
        <fullName evidence="5">Alpha-soluble nsf attachment protein</fullName>
    </submittedName>
</protein>
<accession>A0A9Q0LCM7</accession>
<dbReference type="Pfam" id="PF14938">
    <property type="entry name" value="SNAP"/>
    <property type="match status" value="1"/>
</dbReference>
<dbReference type="OrthoDB" id="9984275at2759"/>
<dbReference type="PRINTS" id="PR00448">
    <property type="entry name" value="NSFATTACHMNT"/>
</dbReference>
<dbReference type="CDD" id="cd15832">
    <property type="entry name" value="SNAP"/>
    <property type="match status" value="1"/>
</dbReference>
<evidence type="ECO:0000256" key="2">
    <source>
        <dbReference type="ARBA" id="ARBA00022448"/>
    </source>
</evidence>
<gene>
    <name evidence="5" type="ORF">M0811_11431</name>
</gene>
<dbReference type="Proteomes" id="UP001149090">
    <property type="component" value="Unassembled WGS sequence"/>
</dbReference>
<comment type="similarity">
    <text evidence="1 4">Belongs to the SNAP family.</text>
</comment>
<dbReference type="GO" id="GO:0005483">
    <property type="term" value="F:soluble NSF attachment protein activity"/>
    <property type="evidence" value="ECO:0007669"/>
    <property type="project" value="TreeGrafter"/>
</dbReference>
<dbReference type="EMBL" id="JAPDFW010000101">
    <property type="protein sequence ID" value="KAJ5069919.1"/>
    <property type="molecule type" value="Genomic_DNA"/>
</dbReference>
<evidence type="ECO:0000313" key="6">
    <source>
        <dbReference type="Proteomes" id="UP001149090"/>
    </source>
</evidence>
<evidence type="ECO:0000256" key="3">
    <source>
        <dbReference type="ARBA" id="ARBA00022927"/>
    </source>
</evidence>
<dbReference type="GO" id="GO:0031201">
    <property type="term" value="C:SNARE complex"/>
    <property type="evidence" value="ECO:0007669"/>
    <property type="project" value="TreeGrafter"/>
</dbReference>
<keyword evidence="4" id="KW-0931">ER-Golgi transport</keyword>
<proteinExistence type="inferred from homology"/>
<dbReference type="GO" id="GO:0035494">
    <property type="term" value="P:SNARE complex disassembly"/>
    <property type="evidence" value="ECO:0007669"/>
    <property type="project" value="TreeGrafter"/>
</dbReference>
<keyword evidence="2 4" id="KW-0813">Transport</keyword>
<dbReference type="InterPro" id="IPR011990">
    <property type="entry name" value="TPR-like_helical_dom_sf"/>
</dbReference>
<evidence type="ECO:0000256" key="4">
    <source>
        <dbReference type="RuleBase" id="RU367013"/>
    </source>
</evidence>
<dbReference type="SUPFAM" id="SSF48452">
    <property type="entry name" value="TPR-like"/>
    <property type="match status" value="1"/>
</dbReference>
<sequence>MTSAQEEKANDLFEKAQKKMKSFVFYSSEIKFDEAQTMFIKAANLYKILNNWEKAGESFLMASECQKQMKDEYLVASHLLDAAKCFRKTNIDKSIELIEKAITIYLQIGKLNLVGKYSQDLAEFYEKKKDFKKAIEYYRKAADFYDTENNKGDAQHCLAKLAPIYADLEEYSQATQIYENLAMEYLDNPSLKYSVQEMFFMACLCRFCEGDLEVAQSAYERYLEQDVIFASHKKAKLIEGLIKVFEEGDLEAFSTLIFNYDQEAKLTLLQTTLLLRIKKLITTNQTKQLL</sequence>
<keyword evidence="6" id="KW-1185">Reference proteome</keyword>
<dbReference type="GO" id="GO:0006886">
    <property type="term" value="P:intracellular protein transport"/>
    <property type="evidence" value="ECO:0007669"/>
    <property type="project" value="UniProtKB-UniRule"/>
</dbReference>
<dbReference type="PANTHER" id="PTHR13768">
    <property type="entry name" value="SOLUBLE NSF ATTACHMENT PROTEIN SNAP"/>
    <property type="match status" value="1"/>
</dbReference>
<reference evidence="5" key="1">
    <citation type="submission" date="2022-10" db="EMBL/GenBank/DDBJ databases">
        <title>Novel sulphate-reducing endosymbionts in the free-living metamonad Anaeramoeba.</title>
        <authorList>
            <person name="Jerlstrom-Hultqvist J."/>
            <person name="Cepicka I."/>
            <person name="Gallot-Lavallee L."/>
            <person name="Salas-Leiva D."/>
            <person name="Curtis B.A."/>
            <person name="Zahonova K."/>
            <person name="Pipaliya S."/>
            <person name="Dacks J."/>
            <person name="Roger A.J."/>
        </authorList>
    </citation>
    <scope>NUCLEOTIDE SEQUENCE</scope>
    <source>
        <strain evidence="5">BMAN</strain>
    </source>
</reference>
<evidence type="ECO:0000313" key="5">
    <source>
        <dbReference type="EMBL" id="KAJ5069919.1"/>
    </source>
</evidence>
<comment type="subcellular location">
    <subcellularLocation>
        <location evidence="4">Membrane</location>
        <topology evidence="4">Peripheral membrane protein</topology>
    </subcellularLocation>
</comment>
<dbReference type="GO" id="GO:0005774">
    <property type="term" value="C:vacuolar membrane"/>
    <property type="evidence" value="ECO:0007669"/>
    <property type="project" value="TreeGrafter"/>
</dbReference>
<dbReference type="InterPro" id="IPR000744">
    <property type="entry name" value="NSF_attach"/>
</dbReference>
<dbReference type="AlphaFoldDB" id="A0A9Q0LCM7"/>
<keyword evidence="3 4" id="KW-0653">Protein transport</keyword>
<dbReference type="Gene3D" id="1.25.40.10">
    <property type="entry name" value="Tetratricopeptide repeat domain"/>
    <property type="match status" value="1"/>
</dbReference>
<comment type="caution">
    <text evidence="5">The sequence shown here is derived from an EMBL/GenBank/DDBJ whole genome shotgun (WGS) entry which is preliminary data.</text>
</comment>